<dbReference type="Proteomes" id="UP000632454">
    <property type="component" value="Unassembled WGS sequence"/>
</dbReference>
<evidence type="ECO:0000256" key="4">
    <source>
        <dbReference type="ARBA" id="ARBA00022777"/>
    </source>
</evidence>
<dbReference type="RefSeq" id="WP_188491175.1">
    <property type="nucleotide sequence ID" value="NZ_BMCS01000002.1"/>
</dbReference>
<keyword evidence="2" id="KW-0808">Transferase</keyword>
<dbReference type="CDD" id="cd01167">
    <property type="entry name" value="bac_FRK"/>
    <property type="match status" value="1"/>
</dbReference>
<keyword evidence="4" id="KW-0418">Kinase</keyword>
<dbReference type="EMBL" id="BMCS01000002">
    <property type="protein sequence ID" value="GGF36059.1"/>
    <property type="molecule type" value="Genomic_DNA"/>
</dbReference>
<proteinExistence type="inferred from homology"/>
<organism evidence="7 8">
    <name type="scientific">Williamsia phyllosphaerae</name>
    <dbReference type="NCBI Taxonomy" id="885042"/>
    <lineage>
        <taxon>Bacteria</taxon>
        <taxon>Bacillati</taxon>
        <taxon>Actinomycetota</taxon>
        <taxon>Actinomycetes</taxon>
        <taxon>Mycobacteriales</taxon>
        <taxon>Nocardiaceae</taxon>
        <taxon>Williamsia</taxon>
    </lineage>
</organism>
<dbReference type="PANTHER" id="PTHR43085">
    <property type="entry name" value="HEXOKINASE FAMILY MEMBER"/>
    <property type="match status" value="1"/>
</dbReference>
<evidence type="ECO:0000313" key="7">
    <source>
        <dbReference type="EMBL" id="GGF36059.1"/>
    </source>
</evidence>
<dbReference type="InterPro" id="IPR029056">
    <property type="entry name" value="Ribokinase-like"/>
</dbReference>
<protein>
    <submittedName>
        <fullName evidence="7">Fructokinase</fullName>
    </submittedName>
</protein>
<dbReference type="InterPro" id="IPR002173">
    <property type="entry name" value="Carboh/pur_kinase_PfkB_CS"/>
</dbReference>
<comment type="caution">
    <text evidence="7">The sequence shown here is derived from an EMBL/GenBank/DDBJ whole genome shotgun (WGS) entry which is preliminary data.</text>
</comment>
<evidence type="ECO:0000259" key="6">
    <source>
        <dbReference type="Pfam" id="PF00294"/>
    </source>
</evidence>
<keyword evidence="5" id="KW-0067">ATP-binding</keyword>
<sequence length="313" mass="32336">MREIVVCGESLVDLVLDARGFDGPGQPPLQPALGGGPFNAAIALGRLGSAVSFCSRVSTDHFGDELVASLRAAGVNLSLVQRDEAPTSLALAAIGEDNAASYTFYVEGTADRLVTDPGALPRSVAALCFGTLSLVLEPGASVYEQMMHTHHAQGRLIMVDPNIRTVAIDAPDAYRARFRSWLPSIDIVKVSDDDAEWLGKGPNGSHPGDWLAAGVGAVVVTRGGKGISVTTASGTVEVTAPTVTAVDTIGAGDTVVGALLHWLGGHGSLGQEGVRSMDDDAWREALTYAARAAAITVSRAGADPPWAGELTND</sequence>
<evidence type="ECO:0000256" key="5">
    <source>
        <dbReference type="ARBA" id="ARBA00022840"/>
    </source>
</evidence>
<evidence type="ECO:0000256" key="2">
    <source>
        <dbReference type="ARBA" id="ARBA00022679"/>
    </source>
</evidence>
<reference evidence="8" key="1">
    <citation type="journal article" date="2019" name="Int. J. Syst. Evol. Microbiol.">
        <title>The Global Catalogue of Microorganisms (GCM) 10K type strain sequencing project: providing services to taxonomists for standard genome sequencing and annotation.</title>
        <authorList>
            <consortium name="The Broad Institute Genomics Platform"/>
            <consortium name="The Broad Institute Genome Sequencing Center for Infectious Disease"/>
            <person name="Wu L."/>
            <person name="Ma J."/>
        </authorList>
    </citation>
    <scope>NUCLEOTIDE SEQUENCE [LARGE SCALE GENOMIC DNA]</scope>
    <source>
        <strain evidence="8">CCM 7855</strain>
    </source>
</reference>
<dbReference type="InterPro" id="IPR011611">
    <property type="entry name" value="PfkB_dom"/>
</dbReference>
<keyword evidence="8" id="KW-1185">Reference proteome</keyword>
<keyword evidence="3" id="KW-0547">Nucleotide-binding</keyword>
<evidence type="ECO:0000256" key="1">
    <source>
        <dbReference type="ARBA" id="ARBA00010688"/>
    </source>
</evidence>
<comment type="similarity">
    <text evidence="1">Belongs to the carbohydrate kinase PfkB family.</text>
</comment>
<evidence type="ECO:0000256" key="3">
    <source>
        <dbReference type="ARBA" id="ARBA00022741"/>
    </source>
</evidence>
<dbReference type="PROSITE" id="PS00584">
    <property type="entry name" value="PFKB_KINASES_2"/>
    <property type="match status" value="1"/>
</dbReference>
<name>A0ABQ1V4D2_9NOCA</name>
<dbReference type="Gene3D" id="3.40.1190.20">
    <property type="match status" value="1"/>
</dbReference>
<feature type="domain" description="Carbohydrate kinase PfkB" evidence="6">
    <location>
        <begin position="1"/>
        <end position="305"/>
    </location>
</feature>
<accession>A0ABQ1V4D2</accession>
<evidence type="ECO:0000313" key="8">
    <source>
        <dbReference type="Proteomes" id="UP000632454"/>
    </source>
</evidence>
<dbReference type="SUPFAM" id="SSF53613">
    <property type="entry name" value="Ribokinase-like"/>
    <property type="match status" value="1"/>
</dbReference>
<gene>
    <name evidence="7" type="ORF">GCM10007298_34860</name>
</gene>
<dbReference type="InterPro" id="IPR050306">
    <property type="entry name" value="PfkB_Carbo_kinase"/>
</dbReference>
<dbReference type="Pfam" id="PF00294">
    <property type="entry name" value="PfkB"/>
    <property type="match status" value="1"/>
</dbReference>
<dbReference type="PANTHER" id="PTHR43085:SF1">
    <property type="entry name" value="PSEUDOURIDINE KINASE-RELATED"/>
    <property type="match status" value="1"/>
</dbReference>